<feature type="region of interest" description="Disordered" evidence="1">
    <location>
        <begin position="134"/>
        <end position="168"/>
    </location>
</feature>
<feature type="region of interest" description="Disordered" evidence="1">
    <location>
        <begin position="1"/>
        <end position="94"/>
    </location>
</feature>
<evidence type="ECO:0000313" key="2">
    <source>
        <dbReference type="EMBL" id="PHH51371.1"/>
    </source>
</evidence>
<name>A0A2C5X0E3_9PEZI</name>
<feature type="compositionally biased region" description="Polar residues" evidence="1">
    <location>
        <begin position="55"/>
        <end position="64"/>
    </location>
</feature>
<feature type="compositionally biased region" description="Basic and acidic residues" evidence="1">
    <location>
        <begin position="269"/>
        <end position="279"/>
    </location>
</feature>
<proteinExistence type="predicted"/>
<dbReference type="Proteomes" id="UP000222788">
    <property type="component" value="Unassembled WGS sequence"/>
</dbReference>
<reference evidence="2 3" key="1">
    <citation type="journal article" date="2013" name="Fungal Biol.">
        <title>Analysis of microsatellite markers in the genome of the plant pathogen Ceratocystis fimbriata.</title>
        <authorList>
            <person name="Simpson M.C."/>
            <person name="Wilken P.M."/>
            <person name="Coetzee M.P."/>
            <person name="Wingfield M.J."/>
            <person name="Wingfield B.D."/>
        </authorList>
    </citation>
    <scope>NUCLEOTIDE SEQUENCE [LARGE SCALE GENOMIC DNA]</scope>
    <source>
        <strain evidence="2 3">CBS 114723</strain>
    </source>
</reference>
<evidence type="ECO:0000313" key="3">
    <source>
        <dbReference type="Proteomes" id="UP000222788"/>
    </source>
</evidence>
<feature type="region of interest" description="Disordered" evidence="1">
    <location>
        <begin position="364"/>
        <end position="388"/>
    </location>
</feature>
<dbReference type="OrthoDB" id="3902588at2759"/>
<feature type="compositionally biased region" description="Polar residues" evidence="1">
    <location>
        <begin position="73"/>
        <end position="89"/>
    </location>
</feature>
<feature type="compositionally biased region" description="Polar residues" evidence="1">
    <location>
        <begin position="152"/>
        <end position="168"/>
    </location>
</feature>
<feature type="compositionally biased region" description="Polar residues" evidence="1">
    <location>
        <begin position="32"/>
        <end position="46"/>
    </location>
</feature>
<dbReference type="AlphaFoldDB" id="A0A2C5X0E3"/>
<feature type="region of interest" description="Disordered" evidence="1">
    <location>
        <begin position="237"/>
        <end position="311"/>
    </location>
</feature>
<dbReference type="EMBL" id="APWK03000094">
    <property type="protein sequence ID" value="PHH51371.1"/>
    <property type="molecule type" value="Genomic_DNA"/>
</dbReference>
<reference evidence="2 3" key="2">
    <citation type="journal article" date="2013" name="IMA Fungus">
        <title>IMA Genome-F 1: Ceratocystis fimbriata: Draft nuclear genome sequence for the plant pathogen, Ceratocystis fimbriata.</title>
        <authorList>
            <person name="Wilken P.M."/>
            <person name="Steenkamp E.T."/>
            <person name="Wingfield M.J."/>
            <person name="de Beer Z.W."/>
            <person name="Wingfield B.D."/>
        </authorList>
    </citation>
    <scope>NUCLEOTIDE SEQUENCE [LARGE SCALE GENOMIC DNA]</scope>
    <source>
        <strain evidence="2 3">CBS 114723</strain>
    </source>
</reference>
<organism evidence="2 3">
    <name type="scientific">Ceratocystis fimbriata CBS 114723</name>
    <dbReference type="NCBI Taxonomy" id="1035309"/>
    <lineage>
        <taxon>Eukaryota</taxon>
        <taxon>Fungi</taxon>
        <taxon>Dikarya</taxon>
        <taxon>Ascomycota</taxon>
        <taxon>Pezizomycotina</taxon>
        <taxon>Sordariomycetes</taxon>
        <taxon>Hypocreomycetidae</taxon>
        <taxon>Microascales</taxon>
        <taxon>Ceratocystidaceae</taxon>
        <taxon>Ceratocystis</taxon>
    </lineage>
</organism>
<gene>
    <name evidence="2" type="ORF">CFIMG_003117RAa</name>
</gene>
<protein>
    <submittedName>
        <fullName evidence="2">Uncharacterized protein</fullName>
    </submittedName>
</protein>
<keyword evidence="3" id="KW-1185">Reference proteome</keyword>
<feature type="compositionally biased region" description="Polar residues" evidence="1">
    <location>
        <begin position="237"/>
        <end position="260"/>
    </location>
</feature>
<sequence>MFDVVWTDPQRESVGERRARKEIERRQKTTDAARTSVCTGTTSSSERQSEKSEHTTFSSLFSSRTIRRVARNASKNRPLSPSIQAPGSSDDSKRKISFFGLDSISSSKNSGKAGSMTSQSSFQPSVRNIDTDLSIPRSESRAHSRLSFGHDSISNISDSGPGPSTLSNRKLRSAQDIIQVVIPDPALADGIMAEVPEIEDPTSPVSRDSVFSKWTTPSVYTQSTAFDLAFETSHQYGSSMDSKYSSHAHKSGQSSITTLGSKPFAATRQSKDYDPDVLKPKSASSFKGDSSSTGRPPTPPETPQNQQTHNISSQPIIYDNDDFEDDSHVDDQSSAVTSIKTIDLQDFPVNFSLSASHSPGSLSGWIQAFGPNDQASWKTPDEWEDEPEKNNTIASKVNVEDLLADEDTLPHHPPPRELTLVEQFQALQDSTKMMESACDKTILFALNRNWGSEQDAAVYREMEMEKKRWMLTAIHNINQEEEKKPLPTGLVAKSSHASRIMCLFESPGVASFVSTSNPTKQVFFVTNNSAYLSPAYGNVVPIQVPAVSPAQIPAVNHTFGEVYAYSLPSALTASEIPEALGCIYNCLSLGGTLHLALIDPMPIERTVGPLLRQWITANLSKTMTQQFRCCTPSKTFCKWLQNANLRGPGSTITTASCKAILPSERKKLFRSSTQLAMHKEMEKARNRENMAISEIDQLSDLEAKTELRNLTGRLLWKQTWSRFVGAHKWWWDYPEVLQECMEYDTTWEYHLIEAVRA</sequence>
<accession>A0A2C5X0E3</accession>
<feature type="compositionally biased region" description="Low complexity" evidence="1">
    <location>
        <begin position="282"/>
        <end position="292"/>
    </location>
</feature>
<evidence type="ECO:0000256" key="1">
    <source>
        <dbReference type="SAM" id="MobiDB-lite"/>
    </source>
</evidence>
<feature type="compositionally biased region" description="Basic and acidic residues" evidence="1">
    <location>
        <begin position="9"/>
        <end position="31"/>
    </location>
</feature>
<comment type="caution">
    <text evidence="2">The sequence shown here is derived from an EMBL/GenBank/DDBJ whole genome shotgun (WGS) entry which is preliminary data.</text>
</comment>